<proteinExistence type="predicted"/>
<evidence type="ECO:0000313" key="2">
    <source>
        <dbReference type="Proteomes" id="UP000054911"/>
    </source>
</evidence>
<dbReference type="AlphaFoldDB" id="A0A158B7U8"/>
<evidence type="ECO:0000313" key="1">
    <source>
        <dbReference type="EMBL" id="SAK65826.1"/>
    </source>
</evidence>
<dbReference type="STRING" id="1777141.AWB80_03109"/>
<comment type="caution">
    <text evidence="1">The sequence shown here is derived from an EMBL/GenBank/DDBJ whole genome shotgun (WGS) entry which is preliminary data.</text>
</comment>
<protein>
    <submittedName>
        <fullName evidence="1">Uncharacterized protein</fullName>
    </submittedName>
</protein>
<name>A0A158B7U8_9BURK</name>
<sequence length="81" mass="9163">MASRRLAVMGNPKGRQASSVINSDREVFREVNDESFFDAVANRLASVIEVTHPLFDEGVQFRNVSLQIFGGERRKLLQELI</sequence>
<dbReference type="EMBL" id="FCOE02000009">
    <property type="protein sequence ID" value="SAK65826.1"/>
    <property type="molecule type" value="Genomic_DNA"/>
</dbReference>
<accession>A0A158B7U8</accession>
<gene>
    <name evidence="1" type="ORF">AWB80_03109</name>
</gene>
<dbReference type="Proteomes" id="UP000054911">
    <property type="component" value="Unassembled WGS sequence"/>
</dbReference>
<organism evidence="1 2">
    <name type="scientific">Caballeronia pedi</name>
    <dbReference type="NCBI Taxonomy" id="1777141"/>
    <lineage>
        <taxon>Bacteria</taxon>
        <taxon>Pseudomonadati</taxon>
        <taxon>Pseudomonadota</taxon>
        <taxon>Betaproteobacteria</taxon>
        <taxon>Burkholderiales</taxon>
        <taxon>Burkholderiaceae</taxon>
        <taxon>Caballeronia</taxon>
    </lineage>
</organism>
<reference evidence="1" key="1">
    <citation type="submission" date="2016-01" db="EMBL/GenBank/DDBJ databases">
        <authorList>
            <person name="Peeters C."/>
        </authorList>
    </citation>
    <scope>NUCLEOTIDE SEQUENCE [LARGE SCALE GENOMIC DNA]</scope>
    <source>
        <strain evidence="1">LMG 29323</strain>
    </source>
</reference>
<keyword evidence="2" id="KW-1185">Reference proteome</keyword>